<proteinExistence type="predicted"/>
<dbReference type="PRINTS" id="PR00455">
    <property type="entry name" value="HTHTETR"/>
</dbReference>
<evidence type="ECO:0000259" key="5">
    <source>
        <dbReference type="PROSITE" id="PS50977"/>
    </source>
</evidence>
<evidence type="ECO:0000313" key="7">
    <source>
        <dbReference type="Proteomes" id="UP001596104"/>
    </source>
</evidence>
<dbReference type="SUPFAM" id="SSF46689">
    <property type="entry name" value="Homeodomain-like"/>
    <property type="match status" value="1"/>
</dbReference>
<reference evidence="7" key="1">
    <citation type="journal article" date="2019" name="Int. J. Syst. Evol. Microbiol.">
        <title>The Global Catalogue of Microorganisms (GCM) 10K type strain sequencing project: providing services to taxonomists for standard genome sequencing and annotation.</title>
        <authorList>
            <consortium name="The Broad Institute Genomics Platform"/>
            <consortium name="The Broad Institute Genome Sequencing Center for Infectious Disease"/>
            <person name="Wu L."/>
            <person name="Ma J."/>
        </authorList>
    </citation>
    <scope>NUCLEOTIDE SEQUENCE [LARGE SCALE GENOMIC DNA]</scope>
    <source>
        <strain evidence="7">CGMCC 1.16326</strain>
    </source>
</reference>
<dbReference type="Gene3D" id="1.10.10.60">
    <property type="entry name" value="Homeodomain-like"/>
    <property type="match status" value="1"/>
</dbReference>
<dbReference type="PROSITE" id="PS50977">
    <property type="entry name" value="HTH_TETR_2"/>
    <property type="match status" value="1"/>
</dbReference>
<feature type="DNA-binding region" description="H-T-H motif" evidence="4">
    <location>
        <begin position="40"/>
        <end position="59"/>
    </location>
</feature>
<dbReference type="PANTHER" id="PTHR30055:SF234">
    <property type="entry name" value="HTH-TYPE TRANSCRIPTIONAL REGULATOR BETI"/>
    <property type="match status" value="1"/>
</dbReference>
<evidence type="ECO:0000256" key="3">
    <source>
        <dbReference type="ARBA" id="ARBA00023163"/>
    </source>
</evidence>
<keyword evidence="2 4" id="KW-0238">DNA-binding</keyword>
<organism evidence="6 7">
    <name type="scientific">Bosea vestrisii</name>
    <dbReference type="NCBI Taxonomy" id="151416"/>
    <lineage>
        <taxon>Bacteria</taxon>
        <taxon>Pseudomonadati</taxon>
        <taxon>Pseudomonadota</taxon>
        <taxon>Alphaproteobacteria</taxon>
        <taxon>Hyphomicrobiales</taxon>
        <taxon>Boseaceae</taxon>
        <taxon>Bosea</taxon>
    </lineage>
</organism>
<dbReference type="EMBL" id="JBHSLV010000072">
    <property type="protein sequence ID" value="MFC5396306.1"/>
    <property type="molecule type" value="Genomic_DNA"/>
</dbReference>
<sequence>MSEGAAGRKRGRYAATDAKREGIVTAARAVFEREGLDGASLRAIAAEAGYTPAALYFHFDSKEALYAEVLGRSIATLQEAVDMAVAAASTSAERFSAAALAFFDFYAANPRDLDLGFYLFRGGMRPHGLGRERDRALNEALEGTLAPIRAAALALGADAAQADLIMTDAFAHASGVLLLAHTRRIRMFGTPPRRLMERHVETELDRLLRR</sequence>
<keyword evidence="7" id="KW-1185">Reference proteome</keyword>
<dbReference type="Pfam" id="PF00440">
    <property type="entry name" value="TetR_N"/>
    <property type="match status" value="1"/>
</dbReference>
<evidence type="ECO:0000256" key="4">
    <source>
        <dbReference type="PROSITE-ProRule" id="PRU00335"/>
    </source>
</evidence>
<evidence type="ECO:0000256" key="2">
    <source>
        <dbReference type="ARBA" id="ARBA00023125"/>
    </source>
</evidence>
<accession>A0ABW0HGB7</accession>
<dbReference type="RefSeq" id="WP_291679458.1">
    <property type="nucleotide sequence ID" value="NZ_JBHSLV010000072.1"/>
</dbReference>
<evidence type="ECO:0000313" key="6">
    <source>
        <dbReference type="EMBL" id="MFC5396306.1"/>
    </source>
</evidence>
<gene>
    <name evidence="6" type="ORF">ACFPPC_27055</name>
</gene>
<dbReference type="Proteomes" id="UP001596104">
    <property type="component" value="Unassembled WGS sequence"/>
</dbReference>
<dbReference type="PANTHER" id="PTHR30055">
    <property type="entry name" value="HTH-TYPE TRANSCRIPTIONAL REGULATOR RUTR"/>
    <property type="match status" value="1"/>
</dbReference>
<dbReference type="InterPro" id="IPR001647">
    <property type="entry name" value="HTH_TetR"/>
</dbReference>
<comment type="caution">
    <text evidence="6">The sequence shown here is derived from an EMBL/GenBank/DDBJ whole genome shotgun (WGS) entry which is preliminary data.</text>
</comment>
<evidence type="ECO:0000256" key="1">
    <source>
        <dbReference type="ARBA" id="ARBA00023015"/>
    </source>
</evidence>
<protein>
    <submittedName>
        <fullName evidence="6">TetR/AcrR family transcriptional regulator</fullName>
    </submittedName>
</protein>
<name>A0ABW0HGB7_9HYPH</name>
<dbReference type="InterPro" id="IPR050109">
    <property type="entry name" value="HTH-type_TetR-like_transc_reg"/>
</dbReference>
<keyword evidence="1" id="KW-0805">Transcription regulation</keyword>
<keyword evidence="3" id="KW-0804">Transcription</keyword>
<dbReference type="Gene3D" id="1.10.357.10">
    <property type="entry name" value="Tetracycline Repressor, domain 2"/>
    <property type="match status" value="1"/>
</dbReference>
<dbReference type="InterPro" id="IPR009057">
    <property type="entry name" value="Homeodomain-like_sf"/>
</dbReference>
<feature type="domain" description="HTH tetR-type" evidence="5">
    <location>
        <begin position="17"/>
        <end position="77"/>
    </location>
</feature>